<feature type="transmembrane region" description="Helical" evidence="1">
    <location>
        <begin position="29"/>
        <end position="46"/>
    </location>
</feature>
<dbReference type="RefSeq" id="WP_091962449.1">
    <property type="nucleotide sequence ID" value="NZ_FOLH01000003.1"/>
</dbReference>
<organism evidence="2 3">
    <name type="scientific">Marinospirillum celere</name>
    <dbReference type="NCBI Taxonomy" id="1122252"/>
    <lineage>
        <taxon>Bacteria</taxon>
        <taxon>Pseudomonadati</taxon>
        <taxon>Pseudomonadota</taxon>
        <taxon>Gammaproteobacteria</taxon>
        <taxon>Oceanospirillales</taxon>
        <taxon>Oceanospirillaceae</taxon>
        <taxon>Marinospirillum</taxon>
    </lineage>
</organism>
<protein>
    <recommendedName>
        <fullName evidence="4">DUF2933 domain-containing protein</fullName>
    </recommendedName>
</protein>
<proteinExistence type="predicted"/>
<keyword evidence="3" id="KW-1185">Reference proteome</keyword>
<keyword evidence="1" id="KW-0472">Membrane</keyword>
<evidence type="ECO:0008006" key="4">
    <source>
        <dbReference type="Google" id="ProtNLM"/>
    </source>
</evidence>
<keyword evidence="1" id="KW-1133">Transmembrane helix</keyword>
<sequence>MKSHHVSMLVMCLVMVGASLVFFTQTGTGLWLLAPMLACMAIHLFMHSKKDSKHENNPPE</sequence>
<feature type="transmembrane region" description="Helical" evidence="1">
    <location>
        <begin position="7"/>
        <end position="23"/>
    </location>
</feature>
<dbReference type="Proteomes" id="UP000199058">
    <property type="component" value="Unassembled WGS sequence"/>
</dbReference>
<dbReference type="STRING" id="1122252.SAMN05660443_1865"/>
<dbReference type="OrthoDB" id="6169010at2"/>
<accession>A0A1I1HDX6</accession>
<evidence type="ECO:0000313" key="2">
    <source>
        <dbReference type="EMBL" id="SFC20168.1"/>
    </source>
</evidence>
<keyword evidence="1" id="KW-0812">Transmembrane</keyword>
<gene>
    <name evidence="2" type="ORF">SAMN05660443_1865</name>
</gene>
<dbReference type="AlphaFoldDB" id="A0A1I1HDX6"/>
<evidence type="ECO:0000313" key="3">
    <source>
        <dbReference type="Proteomes" id="UP000199058"/>
    </source>
</evidence>
<dbReference type="EMBL" id="FOLH01000003">
    <property type="protein sequence ID" value="SFC20168.1"/>
    <property type="molecule type" value="Genomic_DNA"/>
</dbReference>
<reference evidence="2 3" key="1">
    <citation type="submission" date="2016-10" db="EMBL/GenBank/DDBJ databases">
        <authorList>
            <person name="de Groot N.N."/>
        </authorList>
    </citation>
    <scope>NUCLEOTIDE SEQUENCE [LARGE SCALE GENOMIC DNA]</scope>
    <source>
        <strain evidence="2 3">DSM 18438</strain>
    </source>
</reference>
<evidence type="ECO:0000256" key="1">
    <source>
        <dbReference type="SAM" id="Phobius"/>
    </source>
</evidence>
<name>A0A1I1HDX6_9GAMM</name>